<protein>
    <submittedName>
        <fullName evidence="2">Uncharacterized protein</fullName>
    </submittedName>
</protein>
<name>A0ABW5KVK9_9FLAO</name>
<keyword evidence="3" id="KW-1185">Reference proteome</keyword>
<proteinExistence type="predicted"/>
<reference evidence="3" key="1">
    <citation type="journal article" date="2019" name="Int. J. Syst. Evol. Microbiol.">
        <title>The Global Catalogue of Microorganisms (GCM) 10K type strain sequencing project: providing services to taxonomists for standard genome sequencing and annotation.</title>
        <authorList>
            <consortium name="The Broad Institute Genomics Platform"/>
            <consortium name="The Broad Institute Genome Sequencing Center for Infectious Disease"/>
            <person name="Wu L."/>
            <person name="Ma J."/>
        </authorList>
    </citation>
    <scope>NUCLEOTIDE SEQUENCE [LARGE SCALE GENOMIC DNA]</scope>
    <source>
        <strain evidence="3">KCTC 42587</strain>
    </source>
</reference>
<sequence>MKKLLSIFCLTIFMMSMTTIEATSKEIIQKKDCVEETFDFVETLDNSPLSDDIISCLGNGFYAVCEGWAWDGSC</sequence>
<accession>A0ABW5KVK9</accession>
<gene>
    <name evidence="2" type="ORF">ACFSQP_07235</name>
</gene>
<feature type="chain" id="PRO_5045379901" evidence="1">
    <location>
        <begin position="22"/>
        <end position="74"/>
    </location>
</feature>
<dbReference type="EMBL" id="JBHULS010000002">
    <property type="protein sequence ID" value="MFD2551607.1"/>
    <property type="molecule type" value="Genomic_DNA"/>
</dbReference>
<feature type="signal peptide" evidence="1">
    <location>
        <begin position="1"/>
        <end position="21"/>
    </location>
</feature>
<evidence type="ECO:0000256" key="1">
    <source>
        <dbReference type="SAM" id="SignalP"/>
    </source>
</evidence>
<comment type="caution">
    <text evidence="2">The sequence shown here is derived from an EMBL/GenBank/DDBJ whole genome shotgun (WGS) entry which is preliminary data.</text>
</comment>
<dbReference type="Proteomes" id="UP001597472">
    <property type="component" value="Unassembled WGS sequence"/>
</dbReference>
<evidence type="ECO:0000313" key="3">
    <source>
        <dbReference type="Proteomes" id="UP001597472"/>
    </source>
</evidence>
<organism evidence="2 3">
    <name type="scientific">Bizionia sediminis</name>
    <dbReference type="NCBI Taxonomy" id="1737064"/>
    <lineage>
        <taxon>Bacteria</taxon>
        <taxon>Pseudomonadati</taxon>
        <taxon>Bacteroidota</taxon>
        <taxon>Flavobacteriia</taxon>
        <taxon>Flavobacteriales</taxon>
        <taxon>Flavobacteriaceae</taxon>
        <taxon>Bizionia</taxon>
    </lineage>
</organism>
<keyword evidence="1" id="KW-0732">Signal</keyword>
<evidence type="ECO:0000313" key="2">
    <source>
        <dbReference type="EMBL" id="MFD2551607.1"/>
    </source>
</evidence>
<dbReference type="RefSeq" id="WP_376892880.1">
    <property type="nucleotide sequence ID" value="NZ_JBHULS010000002.1"/>
</dbReference>